<evidence type="ECO:0000313" key="3">
    <source>
        <dbReference type="Proteomes" id="UP001281003"/>
    </source>
</evidence>
<evidence type="ECO:0000256" key="1">
    <source>
        <dbReference type="SAM" id="Phobius"/>
    </source>
</evidence>
<dbReference type="EMBL" id="JAUTDP010000014">
    <property type="protein sequence ID" value="KAK3388944.1"/>
    <property type="molecule type" value="Genomic_DNA"/>
</dbReference>
<proteinExistence type="predicted"/>
<reference evidence="2" key="2">
    <citation type="submission" date="2023-07" db="EMBL/GenBank/DDBJ databases">
        <authorList>
            <consortium name="Lawrence Berkeley National Laboratory"/>
            <person name="Haridas S."/>
            <person name="Hensen N."/>
            <person name="Bonometti L."/>
            <person name="Westerberg I."/>
            <person name="Brannstrom I.O."/>
            <person name="Guillou S."/>
            <person name="Cros-Aarteil S."/>
            <person name="Calhoun S."/>
            <person name="Kuo A."/>
            <person name="Mondo S."/>
            <person name="Pangilinan J."/>
            <person name="Riley R."/>
            <person name="LaButti K."/>
            <person name="Andreopoulos B."/>
            <person name="Lipzen A."/>
            <person name="Chen C."/>
            <person name="Yanf M."/>
            <person name="Daum C."/>
            <person name="Ng V."/>
            <person name="Clum A."/>
            <person name="Steindorff A."/>
            <person name="Ohm R."/>
            <person name="Martin F."/>
            <person name="Silar P."/>
            <person name="Natvig D."/>
            <person name="Lalanne C."/>
            <person name="Gautier V."/>
            <person name="Ament-velasquez S.L."/>
            <person name="Kruys A."/>
            <person name="Hutchinson M.I."/>
            <person name="Powell A.J."/>
            <person name="Barry K."/>
            <person name="Miller A.N."/>
            <person name="Grigoriev I.V."/>
            <person name="Debuchy R."/>
            <person name="Gladieux P."/>
            <person name="Thoren M.H."/>
            <person name="Johannesson H."/>
        </authorList>
    </citation>
    <scope>NUCLEOTIDE SEQUENCE</scope>
    <source>
        <strain evidence="2">FGSC 1904</strain>
    </source>
</reference>
<dbReference type="AlphaFoldDB" id="A0AAE0U384"/>
<keyword evidence="1" id="KW-1133">Transmembrane helix</keyword>
<keyword evidence="3" id="KW-1185">Reference proteome</keyword>
<reference evidence="2" key="1">
    <citation type="journal article" date="2023" name="Mol. Phylogenet. Evol.">
        <title>Genome-scale phylogeny and comparative genomics of the fungal order Sordariales.</title>
        <authorList>
            <person name="Hensen N."/>
            <person name="Bonometti L."/>
            <person name="Westerberg I."/>
            <person name="Brannstrom I.O."/>
            <person name="Guillou S."/>
            <person name="Cros-Aarteil S."/>
            <person name="Calhoun S."/>
            <person name="Haridas S."/>
            <person name="Kuo A."/>
            <person name="Mondo S."/>
            <person name="Pangilinan J."/>
            <person name="Riley R."/>
            <person name="LaButti K."/>
            <person name="Andreopoulos B."/>
            <person name="Lipzen A."/>
            <person name="Chen C."/>
            <person name="Yan M."/>
            <person name="Daum C."/>
            <person name="Ng V."/>
            <person name="Clum A."/>
            <person name="Steindorff A."/>
            <person name="Ohm R.A."/>
            <person name="Martin F."/>
            <person name="Silar P."/>
            <person name="Natvig D.O."/>
            <person name="Lalanne C."/>
            <person name="Gautier V."/>
            <person name="Ament-Velasquez S.L."/>
            <person name="Kruys A."/>
            <person name="Hutchinson M.I."/>
            <person name="Powell A.J."/>
            <person name="Barry K."/>
            <person name="Miller A.N."/>
            <person name="Grigoriev I.V."/>
            <person name="Debuchy R."/>
            <person name="Gladieux P."/>
            <person name="Hiltunen Thoren M."/>
            <person name="Johannesson H."/>
        </authorList>
    </citation>
    <scope>NUCLEOTIDE SEQUENCE</scope>
    <source>
        <strain evidence="2">FGSC 1904</strain>
    </source>
</reference>
<name>A0AAE0U384_SORBR</name>
<organism evidence="2 3">
    <name type="scientific">Sordaria brevicollis</name>
    <dbReference type="NCBI Taxonomy" id="83679"/>
    <lineage>
        <taxon>Eukaryota</taxon>
        <taxon>Fungi</taxon>
        <taxon>Dikarya</taxon>
        <taxon>Ascomycota</taxon>
        <taxon>Pezizomycotina</taxon>
        <taxon>Sordariomycetes</taxon>
        <taxon>Sordariomycetidae</taxon>
        <taxon>Sordariales</taxon>
        <taxon>Sordariaceae</taxon>
        <taxon>Sordaria</taxon>
    </lineage>
</organism>
<comment type="caution">
    <text evidence="2">The sequence shown here is derived from an EMBL/GenBank/DDBJ whole genome shotgun (WGS) entry which is preliminary data.</text>
</comment>
<evidence type="ECO:0000313" key="2">
    <source>
        <dbReference type="EMBL" id="KAK3388944.1"/>
    </source>
</evidence>
<keyword evidence="1" id="KW-0812">Transmembrane</keyword>
<accession>A0AAE0U384</accession>
<keyword evidence="1" id="KW-0472">Membrane</keyword>
<protein>
    <submittedName>
        <fullName evidence="2">Uncharacterized protein</fullName>
    </submittedName>
</protein>
<feature type="transmembrane region" description="Helical" evidence="1">
    <location>
        <begin position="146"/>
        <end position="168"/>
    </location>
</feature>
<gene>
    <name evidence="2" type="ORF">B0T20DRAFT_89608</name>
</gene>
<sequence length="193" mass="22089">MPSIRRISVASRQLPLRYLVGYLPLAKTPLRNRAQDLCLSFTLITIIPPGLQVPRRYGPVRPLPASQRQTETHLHWRGCWTSGTWPARVRDSESLKQWWCCAQTHRSMSMSKSMPQQVPGKHEEITRPPVIVIVIVLVSSNPLLPLHFFLTIFGWSPAALFAFIRLFATLRLPDRLIHASCSNRNNLRLHAPF</sequence>
<dbReference type="Proteomes" id="UP001281003">
    <property type="component" value="Unassembled WGS sequence"/>
</dbReference>